<dbReference type="PRINTS" id="PR01036">
    <property type="entry name" value="TCRTETB"/>
</dbReference>
<evidence type="ECO:0000259" key="8">
    <source>
        <dbReference type="PROSITE" id="PS50850"/>
    </source>
</evidence>
<feature type="transmembrane region" description="Helical" evidence="7">
    <location>
        <begin position="250"/>
        <end position="268"/>
    </location>
</feature>
<reference evidence="9 10" key="1">
    <citation type="submission" date="2017-04" db="EMBL/GenBank/DDBJ databases">
        <title>Comparative genome analysis of Subtercola boreus.</title>
        <authorList>
            <person name="Cho Y.-J."/>
            <person name="Cho A."/>
            <person name="Kim O.-S."/>
            <person name="Lee J.-I."/>
        </authorList>
    </citation>
    <scope>NUCLEOTIDE SEQUENCE [LARGE SCALE GENOMIC DNA]</scope>
    <source>
        <strain evidence="9 10">P27479</strain>
    </source>
</reference>
<dbReference type="PANTHER" id="PTHR42718">
    <property type="entry name" value="MAJOR FACILITATOR SUPERFAMILY MULTIDRUG TRANSPORTER MFSC"/>
    <property type="match status" value="1"/>
</dbReference>
<keyword evidence="3 7" id="KW-0812">Transmembrane</keyword>
<feature type="transmembrane region" description="Helical" evidence="7">
    <location>
        <begin position="321"/>
        <end position="342"/>
    </location>
</feature>
<feature type="transmembrane region" description="Helical" evidence="7">
    <location>
        <begin position="280"/>
        <end position="309"/>
    </location>
</feature>
<evidence type="ECO:0000256" key="3">
    <source>
        <dbReference type="ARBA" id="ARBA00022692"/>
    </source>
</evidence>
<keyword evidence="2" id="KW-0813">Transport</keyword>
<dbReference type="AlphaFoldDB" id="A0A3E0VX21"/>
<organism evidence="9 10">
    <name type="scientific">Subtercola boreus</name>
    <dbReference type="NCBI Taxonomy" id="120213"/>
    <lineage>
        <taxon>Bacteria</taxon>
        <taxon>Bacillati</taxon>
        <taxon>Actinomycetota</taxon>
        <taxon>Actinomycetes</taxon>
        <taxon>Micrococcales</taxon>
        <taxon>Microbacteriaceae</taxon>
        <taxon>Subtercola</taxon>
    </lineage>
</organism>
<dbReference type="GO" id="GO:0022857">
    <property type="term" value="F:transmembrane transporter activity"/>
    <property type="evidence" value="ECO:0007669"/>
    <property type="project" value="InterPro"/>
</dbReference>
<sequence>MSNQNESPITTTGPEVSSGRRRPQTLKAAAVALAGLSAVFLFEMLDNSILNVALPTIGRELNASLTSLQWVTGAYAVVFGGLMLLFSAIADRFGRRRVMLVGLALLALASLCTAFVTTPEQLIAVRAAMGIAAAMTTPGSMALAFRLFDVENLRIRALTLISTVGLVGLAVGPTVGGFVLAVAPWQVLLLTNVPIAALAFIGIRLGVGKDVPAELHRDPLDVAGALLGTATIVLALVTPTLFVDEGTGSWTPWAATSGAVISGILFVVRERTATSPLLDLKLVALPLVSSGLAYKAASGLAVAGLGYMVTLQLQFAWGWPPALAAVGLLPQVVVLLGSGSLVGPFVRKVGMDRAAWISAASVVLGLGVFSAGSRFGYGWIALALVLVAAGMRVVGVVAGTNVMTGLPKDRTTIGAALVDTSSEVATGIGIAVTGTILAALFTGSISSGHWTAQQADAFQNGVTIAGLALTAMAAALVWFGIARSRSNRNRL</sequence>
<dbReference type="PROSITE" id="PS50850">
    <property type="entry name" value="MFS"/>
    <property type="match status" value="1"/>
</dbReference>
<dbReference type="Proteomes" id="UP000256541">
    <property type="component" value="Unassembled WGS sequence"/>
</dbReference>
<evidence type="ECO:0000256" key="6">
    <source>
        <dbReference type="SAM" id="MobiDB-lite"/>
    </source>
</evidence>
<accession>A0A3E0VX21</accession>
<evidence type="ECO:0000313" key="10">
    <source>
        <dbReference type="Proteomes" id="UP000256541"/>
    </source>
</evidence>
<dbReference type="PANTHER" id="PTHR42718:SF9">
    <property type="entry name" value="MAJOR FACILITATOR SUPERFAMILY MULTIDRUG TRANSPORTER MFSC"/>
    <property type="match status" value="1"/>
</dbReference>
<dbReference type="Gene3D" id="1.20.1720.10">
    <property type="entry name" value="Multidrug resistance protein D"/>
    <property type="match status" value="1"/>
</dbReference>
<feature type="transmembrane region" description="Helical" evidence="7">
    <location>
        <begin position="65"/>
        <end position="86"/>
    </location>
</feature>
<feature type="transmembrane region" description="Helical" evidence="7">
    <location>
        <begin position="28"/>
        <end position="45"/>
    </location>
</feature>
<evidence type="ECO:0000256" key="1">
    <source>
        <dbReference type="ARBA" id="ARBA00004651"/>
    </source>
</evidence>
<protein>
    <submittedName>
        <fullName evidence="9">MFS transporter</fullName>
    </submittedName>
</protein>
<feature type="transmembrane region" description="Helical" evidence="7">
    <location>
        <begin position="187"/>
        <end position="207"/>
    </location>
</feature>
<dbReference type="SUPFAM" id="SSF103473">
    <property type="entry name" value="MFS general substrate transporter"/>
    <property type="match status" value="1"/>
</dbReference>
<dbReference type="OrthoDB" id="7375466at2"/>
<dbReference type="GO" id="GO:0005886">
    <property type="term" value="C:plasma membrane"/>
    <property type="evidence" value="ECO:0007669"/>
    <property type="project" value="UniProtKB-SubCell"/>
</dbReference>
<dbReference type="Pfam" id="PF07690">
    <property type="entry name" value="MFS_1"/>
    <property type="match status" value="1"/>
</dbReference>
<feature type="transmembrane region" description="Helical" evidence="7">
    <location>
        <begin position="354"/>
        <end position="373"/>
    </location>
</feature>
<evidence type="ECO:0000313" key="9">
    <source>
        <dbReference type="EMBL" id="RFA14634.1"/>
    </source>
</evidence>
<dbReference type="RefSeq" id="WP_116411232.1">
    <property type="nucleotide sequence ID" value="NZ_NBXB01000027.1"/>
</dbReference>
<dbReference type="CDD" id="cd17321">
    <property type="entry name" value="MFS_MMR_MDR_like"/>
    <property type="match status" value="1"/>
</dbReference>
<dbReference type="InterPro" id="IPR011701">
    <property type="entry name" value="MFS"/>
</dbReference>
<name>A0A3E0VX21_9MICO</name>
<dbReference type="EMBL" id="NBXB01000027">
    <property type="protein sequence ID" value="RFA14634.1"/>
    <property type="molecule type" value="Genomic_DNA"/>
</dbReference>
<gene>
    <name evidence="9" type="ORF">B7R22_07840</name>
</gene>
<proteinExistence type="predicted"/>
<feature type="transmembrane region" description="Helical" evidence="7">
    <location>
        <begin position="157"/>
        <end position="181"/>
    </location>
</feature>
<feature type="transmembrane region" description="Helical" evidence="7">
    <location>
        <begin position="98"/>
        <end position="117"/>
    </location>
</feature>
<feature type="transmembrane region" description="Helical" evidence="7">
    <location>
        <begin position="123"/>
        <end position="145"/>
    </location>
</feature>
<feature type="domain" description="Major facilitator superfamily (MFS) profile" evidence="8">
    <location>
        <begin position="32"/>
        <end position="485"/>
    </location>
</feature>
<comment type="subcellular location">
    <subcellularLocation>
        <location evidence="1">Cell membrane</location>
        <topology evidence="1">Multi-pass membrane protein</topology>
    </subcellularLocation>
</comment>
<feature type="region of interest" description="Disordered" evidence="6">
    <location>
        <begin position="1"/>
        <end position="22"/>
    </location>
</feature>
<feature type="transmembrane region" description="Helical" evidence="7">
    <location>
        <begin position="424"/>
        <end position="445"/>
    </location>
</feature>
<evidence type="ECO:0000256" key="7">
    <source>
        <dbReference type="SAM" id="Phobius"/>
    </source>
</evidence>
<dbReference type="InterPro" id="IPR020846">
    <property type="entry name" value="MFS_dom"/>
</dbReference>
<feature type="transmembrane region" description="Helical" evidence="7">
    <location>
        <begin position="379"/>
        <end position="403"/>
    </location>
</feature>
<evidence type="ECO:0000256" key="2">
    <source>
        <dbReference type="ARBA" id="ARBA00022448"/>
    </source>
</evidence>
<dbReference type="InterPro" id="IPR036259">
    <property type="entry name" value="MFS_trans_sf"/>
</dbReference>
<evidence type="ECO:0000256" key="4">
    <source>
        <dbReference type="ARBA" id="ARBA00022989"/>
    </source>
</evidence>
<comment type="caution">
    <text evidence="9">The sequence shown here is derived from an EMBL/GenBank/DDBJ whole genome shotgun (WGS) entry which is preliminary data.</text>
</comment>
<keyword evidence="5 7" id="KW-0472">Membrane</keyword>
<evidence type="ECO:0000256" key="5">
    <source>
        <dbReference type="ARBA" id="ARBA00023136"/>
    </source>
</evidence>
<feature type="transmembrane region" description="Helical" evidence="7">
    <location>
        <begin position="457"/>
        <end position="481"/>
    </location>
</feature>
<feature type="compositionally biased region" description="Polar residues" evidence="6">
    <location>
        <begin position="1"/>
        <end position="15"/>
    </location>
</feature>
<keyword evidence="4 7" id="KW-1133">Transmembrane helix</keyword>
<feature type="transmembrane region" description="Helical" evidence="7">
    <location>
        <begin position="219"/>
        <end position="238"/>
    </location>
</feature>